<proteinExistence type="inferred from homology"/>
<dbReference type="CDD" id="cd17299">
    <property type="entry name" value="acetolactate_decarboxylase"/>
    <property type="match status" value="1"/>
</dbReference>
<dbReference type="VEuPathDB" id="FungiDB:GGTG_04384"/>
<reference evidence="9" key="2">
    <citation type="submission" date="2010-07" db="EMBL/GenBank/DDBJ databases">
        <authorList>
            <consortium name="The Broad Institute Genome Sequencing Platform"/>
            <consortium name="Broad Institute Genome Sequencing Center for Infectious Disease"/>
            <person name="Ma L.-J."/>
            <person name="Dead R."/>
            <person name="Young S."/>
            <person name="Zeng Q."/>
            <person name="Koehrsen M."/>
            <person name="Alvarado L."/>
            <person name="Berlin A."/>
            <person name="Chapman S.B."/>
            <person name="Chen Z."/>
            <person name="Freedman E."/>
            <person name="Gellesch M."/>
            <person name="Goldberg J."/>
            <person name="Griggs A."/>
            <person name="Gujja S."/>
            <person name="Heilman E.R."/>
            <person name="Heiman D."/>
            <person name="Hepburn T."/>
            <person name="Howarth C."/>
            <person name="Jen D."/>
            <person name="Larson L."/>
            <person name="Mehta T."/>
            <person name="Neiman D."/>
            <person name="Pearson M."/>
            <person name="Roberts A."/>
            <person name="Saif S."/>
            <person name="Shea T."/>
            <person name="Shenoy N."/>
            <person name="Sisk P."/>
            <person name="Stolte C."/>
            <person name="Sykes S."/>
            <person name="Walk T."/>
            <person name="White J."/>
            <person name="Yandava C."/>
            <person name="Haas B."/>
            <person name="Nusbaum C."/>
            <person name="Birren B."/>
        </authorList>
    </citation>
    <scope>NUCLEOTIDE SEQUENCE</scope>
    <source>
        <strain evidence="9">R3-111a-1</strain>
    </source>
</reference>
<reference evidence="9" key="3">
    <citation type="submission" date="2010-09" db="EMBL/GenBank/DDBJ databases">
        <title>Annotation of Gaeumannomyces graminis var. tritici R3-111a-1.</title>
        <authorList>
            <consortium name="The Broad Institute Genome Sequencing Platform"/>
            <person name="Ma L.-J."/>
            <person name="Dead R."/>
            <person name="Young S.K."/>
            <person name="Zeng Q."/>
            <person name="Gargeya S."/>
            <person name="Fitzgerald M."/>
            <person name="Haas B."/>
            <person name="Abouelleil A."/>
            <person name="Alvarado L."/>
            <person name="Arachchi H.M."/>
            <person name="Berlin A."/>
            <person name="Brown A."/>
            <person name="Chapman S.B."/>
            <person name="Chen Z."/>
            <person name="Dunbar C."/>
            <person name="Freedman E."/>
            <person name="Gearin G."/>
            <person name="Gellesch M."/>
            <person name="Goldberg J."/>
            <person name="Griggs A."/>
            <person name="Gujja S."/>
            <person name="Heiman D."/>
            <person name="Howarth C."/>
            <person name="Larson L."/>
            <person name="Lui A."/>
            <person name="MacDonald P.J.P."/>
            <person name="Mehta T."/>
            <person name="Montmayeur A."/>
            <person name="Murphy C."/>
            <person name="Neiman D."/>
            <person name="Pearson M."/>
            <person name="Priest M."/>
            <person name="Roberts A."/>
            <person name="Saif S."/>
            <person name="Shea T."/>
            <person name="Shenoy N."/>
            <person name="Sisk P."/>
            <person name="Stolte C."/>
            <person name="Sykes S."/>
            <person name="Yandava C."/>
            <person name="Wortman J."/>
            <person name="Nusbaum C."/>
            <person name="Birren B."/>
        </authorList>
    </citation>
    <scope>NUCLEOTIDE SEQUENCE</scope>
    <source>
        <strain evidence="9">R3-111a-1</strain>
    </source>
</reference>
<dbReference type="RefSeq" id="XP_009220443.1">
    <property type="nucleotide sequence ID" value="XM_009222179.1"/>
</dbReference>
<accession>J3NSY5</accession>
<name>J3NSY5_GAET3</name>
<dbReference type="PANTHER" id="PTHR35524:SF1">
    <property type="entry name" value="ALPHA-ACETOLACTATE DECARBOXYLASE"/>
    <property type="match status" value="1"/>
</dbReference>
<organism evidence="9">
    <name type="scientific">Gaeumannomyces tritici (strain R3-111a-1)</name>
    <name type="common">Wheat and barley take-all root rot fungus</name>
    <name type="synonym">Gaeumannomyces graminis var. tritici</name>
    <dbReference type="NCBI Taxonomy" id="644352"/>
    <lineage>
        <taxon>Eukaryota</taxon>
        <taxon>Fungi</taxon>
        <taxon>Dikarya</taxon>
        <taxon>Ascomycota</taxon>
        <taxon>Pezizomycotina</taxon>
        <taxon>Sordariomycetes</taxon>
        <taxon>Sordariomycetidae</taxon>
        <taxon>Magnaporthales</taxon>
        <taxon>Magnaporthaceae</taxon>
        <taxon>Gaeumannomyces</taxon>
    </lineage>
</organism>
<reference evidence="10" key="4">
    <citation type="journal article" date="2015" name="G3 (Bethesda)">
        <title>Genome sequences of three phytopathogenic species of the Magnaporthaceae family of fungi.</title>
        <authorList>
            <person name="Okagaki L.H."/>
            <person name="Nunes C.C."/>
            <person name="Sailsbery J."/>
            <person name="Clay B."/>
            <person name="Brown D."/>
            <person name="John T."/>
            <person name="Oh Y."/>
            <person name="Young N."/>
            <person name="Fitzgerald M."/>
            <person name="Haas B.J."/>
            <person name="Zeng Q."/>
            <person name="Young S."/>
            <person name="Adiconis X."/>
            <person name="Fan L."/>
            <person name="Levin J.Z."/>
            <person name="Mitchell T.K."/>
            <person name="Okubara P.A."/>
            <person name="Farman M.L."/>
            <person name="Kohn L.M."/>
            <person name="Birren B."/>
            <person name="Ma L.-J."/>
            <person name="Dean R.A."/>
        </authorList>
    </citation>
    <scope>NUCLEOTIDE SEQUENCE</scope>
    <source>
        <strain evidence="10">R3-111a-1</strain>
    </source>
</reference>
<evidence type="ECO:0000256" key="2">
    <source>
        <dbReference type="ARBA" id="ARBA00005170"/>
    </source>
</evidence>
<reference evidence="10" key="5">
    <citation type="submission" date="2018-04" db="UniProtKB">
        <authorList>
            <consortium name="EnsemblFungi"/>
        </authorList>
    </citation>
    <scope>IDENTIFICATION</scope>
    <source>
        <strain evidence="10">R3-111a-1</strain>
    </source>
</reference>
<keyword evidence="11" id="KW-1185">Reference proteome</keyword>
<evidence type="ECO:0000256" key="8">
    <source>
        <dbReference type="ARBA" id="ARBA00023239"/>
    </source>
</evidence>
<evidence type="ECO:0000313" key="11">
    <source>
        <dbReference type="Proteomes" id="UP000006039"/>
    </source>
</evidence>
<dbReference type="EC" id="4.1.1.5" evidence="4"/>
<evidence type="ECO:0000256" key="7">
    <source>
        <dbReference type="ARBA" id="ARBA00023061"/>
    </source>
</evidence>
<sequence length="253" mass="26596">MAENEIYQYSIISALMDGVGSSGLPISDLVAHGDHGLGTFRNMAGEMIVLDGRVFQMKSDGTVTAVDSSPGALDPADGLPVVAPFAMLTRFRPTASRAACRPRSKAELAGLVSDLLPPGSRNLYAAFRLRGTMASVTVRTADGQRFPGEPLRALGGRQVTHVFEREEGGTLFGFRSPAFSHGVSVAGDHMHFISADRRRGGHVLALDVGAEGAGVEVEVAPISRVHMELPVGDEQFDAAELALDSAGIKAVEG</sequence>
<dbReference type="Gene3D" id="3.30.1330.80">
    <property type="entry name" value="Hypothetical protein, similar to alpha- acetolactate decarboxylase, domain 2"/>
    <property type="match status" value="2"/>
</dbReference>
<evidence type="ECO:0000313" key="10">
    <source>
        <dbReference type="EnsemblFungi" id="EJT79298"/>
    </source>
</evidence>
<evidence type="ECO:0000256" key="4">
    <source>
        <dbReference type="ARBA" id="ARBA00013204"/>
    </source>
</evidence>
<protein>
    <recommendedName>
        <fullName evidence="5">Alpha-acetolactate decarboxylase</fullName>
        <ecNumber evidence="4">4.1.1.5</ecNumber>
    </recommendedName>
</protein>
<dbReference type="GeneID" id="20344842"/>
<keyword evidence="6" id="KW-0210">Decarboxylase</keyword>
<dbReference type="EMBL" id="GL385396">
    <property type="protein sequence ID" value="EJT79298.1"/>
    <property type="molecule type" value="Genomic_DNA"/>
</dbReference>
<comment type="pathway">
    <text evidence="2">Polyol metabolism; (R,R)-butane-2,3-diol biosynthesis; (R,R)-butane-2,3-diol from pyruvate: step 2/3.</text>
</comment>
<dbReference type="InterPro" id="IPR005128">
    <property type="entry name" value="Acetolactate_a_deCO2ase"/>
</dbReference>
<dbReference type="PIRSF" id="PIRSF001332">
    <property type="entry name" value="Acetolac_decarb"/>
    <property type="match status" value="1"/>
</dbReference>
<evidence type="ECO:0000313" key="9">
    <source>
        <dbReference type="EMBL" id="EJT79298.1"/>
    </source>
</evidence>
<dbReference type="HOGENOM" id="CLU_072561_0_0_1"/>
<dbReference type="UniPathway" id="UPA00626">
    <property type="reaction ID" value="UER00678"/>
</dbReference>
<evidence type="ECO:0000256" key="5">
    <source>
        <dbReference type="ARBA" id="ARBA00020164"/>
    </source>
</evidence>
<dbReference type="Proteomes" id="UP000006039">
    <property type="component" value="Unassembled WGS sequence"/>
</dbReference>
<keyword evidence="8" id="KW-0456">Lyase</keyword>
<dbReference type="OrthoDB" id="509395at2759"/>
<dbReference type="AlphaFoldDB" id="J3NSY5"/>
<evidence type="ECO:0000256" key="3">
    <source>
        <dbReference type="ARBA" id="ARBA00007106"/>
    </source>
</evidence>
<comment type="catalytic activity">
    <reaction evidence="1">
        <text>(2S)-2-acetolactate + H(+) = (R)-acetoin + CO2</text>
        <dbReference type="Rhea" id="RHEA:21580"/>
        <dbReference type="ChEBI" id="CHEBI:15378"/>
        <dbReference type="ChEBI" id="CHEBI:15686"/>
        <dbReference type="ChEBI" id="CHEBI:16526"/>
        <dbReference type="ChEBI" id="CHEBI:58476"/>
        <dbReference type="EC" id="4.1.1.5"/>
    </reaction>
</comment>
<dbReference type="PANTHER" id="PTHR35524">
    <property type="entry name" value="ALPHA-ACETOLACTATE DECARBOXYLASE"/>
    <property type="match status" value="1"/>
</dbReference>
<gene>
    <name evidence="10" type="primary">20344842</name>
    <name evidence="9" type="ORF">GGTG_04384</name>
</gene>
<dbReference type="eggNOG" id="ENOG502S81V">
    <property type="taxonomic scope" value="Eukaryota"/>
</dbReference>
<keyword evidence="7" id="KW-0005">Acetoin biosynthesis</keyword>
<dbReference type="STRING" id="644352.J3NSY5"/>
<dbReference type="GO" id="GO:0047605">
    <property type="term" value="F:acetolactate decarboxylase activity"/>
    <property type="evidence" value="ECO:0007669"/>
    <property type="project" value="UniProtKB-EC"/>
</dbReference>
<evidence type="ECO:0000256" key="6">
    <source>
        <dbReference type="ARBA" id="ARBA00022793"/>
    </source>
</evidence>
<dbReference type="GO" id="GO:0045151">
    <property type="term" value="P:acetoin biosynthetic process"/>
    <property type="evidence" value="ECO:0007669"/>
    <property type="project" value="UniProtKB-KW"/>
</dbReference>
<dbReference type="Pfam" id="PF03306">
    <property type="entry name" value="AAL_decarboxy"/>
    <property type="match status" value="1"/>
</dbReference>
<reference evidence="11" key="1">
    <citation type="submission" date="2010-07" db="EMBL/GenBank/DDBJ databases">
        <title>The genome sequence of Gaeumannomyces graminis var. tritici strain R3-111a-1.</title>
        <authorList>
            <consortium name="The Broad Institute Genome Sequencing Platform"/>
            <person name="Ma L.-J."/>
            <person name="Dead R."/>
            <person name="Young S."/>
            <person name="Zeng Q."/>
            <person name="Koehrsen M."/>
            <person name="Alvarado L."/>
            <person name="Berlin A."/>
            <person name="Chapman S.B."/>
            <person name="Chen Z."/>
            <person name="Freedman E."/>
            <person name="Gellesch M."/>
            <person name="Goldberg J."/>
            <person name="Griggs A."/>
            <person name="Gujja S."/>
            <person name="Heilman E.R."/>
            <person name="Heiman D."/>
            <person name="Hepburn T."/>
            <person name="Howarth C."/>
            <person name="Jen D."/>
            <person name="Larson L."/>
            <person name="Mehta T."/>
            <person name="Neiman D."/>
            <person name="Pearson M."/>
            <person name="Roberts A."/>
            <person name="Saif S."/>
            <person name="Shea T."/>
            <person name="Shenoy N."/>
            <person name="Sisk P."/>
            <person name="Stolte C."/>
            <person name="Sykes S."/>
            <person name="Walk T."/>
            <person name="White J."/>
            <person name="Yandava C."/>
            <person name="Haas B."/>
            <person name="Nusbaum C."/>
            <person name="Birren B."/>
        </authorList>
    </citation>
    <scope>NUCLEOTIDE SEQUENCE [LARGE SCALE GENOMIC DNA]</scope>
    <source>
        <strain evidence="11">R3-111a-1</strain>
    </source>
</reference>
<dbReference type="SUPFAM" id="SSF117856">
    <property type="entry name" value="AF0104/ALDC/Ptd012-like"/>
    <property type="match status" value="1"/>
</dbReference>
<evidence type="ECO:0000256" key="1">
    <source>
        <dbReference type="ARBA" id="ARBA00001784"/>
    </source>
</evidence>
<comment type="similarity">
    <text evidence="3">Belongs to the alpha-acetolactate decarboxylase family.</text>
</comment>
<dbReference type="EnsemblFungi" id="EJT79298">
    <property type="protein sequence ID" value="EJT79298"/>
    <property type="gene ID" value="GGTG_04384"/>
</dbReference>